<dbReference type="PANTHER" id="PTHR44757:SF2">
    <property type="entry name" value="BIOFILM ARCHITECTURE MAINTENANCE PROTEIN MBAA"/>
    <property type="match status" value="1"/>
</dbReference>
<keyword evidence="1" id="KW-1133">Transmembrane helix</keyword>
<dbReference type="PROSITE" id="PS50112">
    <property type="entry name" value="PAS"/>
    <property type="match status" value="1"/>
</dbReference>
<evidence type="ECO:0000259" key="3">
    <source>
        <dbReference type="PROSITE" id="PS50113"/>
    </source>
</evidence>
<feature type="domain" description="PAC" evidence="3">
    <location>
        <begin position="82"/>
        <end position="134"/>
    </location>
</feature>
<keyword evidence="1" id="KW-0812">Transmembrane</keyword>
<dbReference type="InterPro" id="IPR000700">
    <property type="entry name" value="PAS-assoc_C"/>
</dbReference>
<organism evidence="4 5">
    <name type="scientific">Desulfonema limicola</name>
    <dbReference type="NCBI Taxonomy" id="45656"/>
    <lineage>
        <taxon>Bacteria</taxon>
        <taxon>Pseudomonadati</taxon>
        <taxon>Thermodesulfobacteriota</taxon>
        <taxon>Desulfobacteria</taxon>
        <taxon>Desulfobacterales</taxon>
        <taxon>Desulfococcaceae</taxon>
        <taxon>Desulfonema</taxon>
    </lineage>
</organism>
<dbReference type="Gene3D" id="3.30.450.20">
    <property type="entry name" value="PAS domain"/>
    <property type="match status" value="1"/>
</dbReference>
<dbReference type="KEGG" id="dli:dnl_16310"/>
<evidence type="ECO:0000313" key="4">
    <source>
        <dbReference type="EMBL" id="QTA79364.1"/>
    </source>
</evidence>
<feature type="transmembrane region" description="Helical" evidence="1">
    <location>
        <begin position="145"/>
        <end position="166"/>
    </location>
</feature>
<protein>
    <submittedName>
        <fullName evidence="4">PAS domain-containing protein</fullName>
    </submittedName>
</protein>
<keyword evidence="1" id="KW-0472">Membrane</keyword>
<dbReference type="EMBL" id="CP061799">
    <property type="protein sequence ID" value="QTA79364.1"/>
    <property type="molecule type" value="Genomic_DNA"/>
</dbReference>
<gene>
    <name evidence="4" type="ORF">dnl_16310</name>
</gene>
<dbReference type="SUPFAM" id="SSF55785">
    <property type="entry name" value="PYP-like sensor domain (PAS domain)"/>
    <property type="match status" value="1"/>
</dbReference>
<dbReference type="PROSITE" id="PS50113">
    <property type="entry name" value="PAC"/>
    <property type="match status" value="1"/>
</dbReference>
<feature type="domain" description="PAS" evidence="2">
    <location>
        <begin position="11"/>
        <end position="51"/>
    </location>
</feature>
<accession>A0A975GFN7</accession>
<reference evidence="4" key="1">
    <citation type="journal article" date="2021" name="Microb. Physiol.">
        <title>Proteogenomic Insights into the Physiology of Marine, Sulfate-Reducing, Filamentous Desulfonema limicola and Desulfonema magnum.</title>
        <authorList>
            <person name="Schnaars V."/>
            <person name="Wohlbrand L."/>
            <person name="Scheve S."/>
            <person name="Hinrichs C."/>
            <person name="Reinhardt R."/>
            <person name="Rabus R."/>
        </authorList>
    </citation>
    <scope>NUCLEOTIDE SEQUENCE</scope>
    <source>
        <strain evidence="4">5ac10</strain>
    </source>
</reference>
<dbReference type="Pfam" id="PF13426">
    <property type="entry name" value="PAS_9"/>
    <property type="match status" value="1"/>
</dbReference>
<dbReference type="SMART" id="SM00091">
    <property type="entry name" value="PAS"/>
    <property type="match status" value="1"/>
</dbReference>
<dbReference type="InterPro" id="IPR052155">
    <property type="entry name" value="Biofilm_reg_signaling"/>
</dbReference>
<dbReference type="Proteomes" id="UP000663720">
    <property type="component" value="Chromosome"/>
</dbReference>
<dbReference type="NCBIfam" id="TIGR00229">
    <property type="entry name" value="sensory_box"/>
    <property type="match status" value="1"/>
</dbReference>
<sequence length="237" mass="27552">MDNHDLDLYWKTVVDTIQEGVMIVNPEGVIISINQAFEEITGYRQDEILGRPCSTLNCSSCELVRNEVSCHWCVMFKRGQLKKQKCSLIRKDGQAVNILKNASVLKDRKGEVIGAVETITDITDLIEKEAQIEIYKKELDSEDRFHGIIGFFITCCTFLLICFLPMRSTNLKLSKWPRISAILMSQHEYLRVMPGYYADFIRQQLFLCNHKNGQYQNFHHLKISLRIVRIHHSEYYG</sequence>
<proteinExistence type="predicted"/>
<dbReference type="InterPro" id="IPR000014">
    <property type="entry name" value="PAS"/>
</dbReference>
<evidence type="ECO:0000256" key="1">
    <source>
        <dbReference type="SAM" id="Phobius"/>
    </source>
</evidence>
<dbReference type="InterPro" id="IPR035965">
    <property type="entry name" value="PAS-like_dom_sf"/>
</dbReference>
<dbReference type="PANTHER" id="PTHR44757">
    <property type="entry name" value="DIGUANYLATE CYCLASE DGCP"/>
    <property type="match status" value="1"/>
</dbReference>
<name>A0A975GFN7_9BACT</name>
<dbReference type="AlphaFoldDB" id="A0A975GFN7"/>
<evidence type="ECO:0000259" key="2">
    <source>
        <dbReference type="PROSITE" id="PS50112"/>
    </source>
</evidence>
<dbReference type="CDD" id="cd00130">
    <property type="entry name" value="PAS"/>
    <property type="match status" value="1"/>
</dbReference>
<evidence type="ECO:0000313" key="5">
    <source>
        <dbReference type="Proteomes" id="UP000663720"/>
    </source>
</evidence>
<keyword evidence="5" id="KW-1185">Reference proteome</keyword>